<keyword evidence="3" id="KW-1185">Reference proteome</keyword>
<protein>
    <submittedName>
        <fullName evidence="2">Uncharacterized protein</fullName>
    </submittedName>
</protein>
<gene>
    <name evidence="2" type="ORF">IM660_11050</name>
</gene>
<keyword evidence="1" id="KW-1133">Transmembrane helix</keyword>
<dbReference type="Proteomes" id="UP000593758">
    <property type="component" value="Chromosome"/>
</dbReference>
<dbReference type="AlphaFoldDB" id="A0A7M1SNY0"/>
<feature type="transmembrane region" description="Helical" evidence="1">
    <location>
        <begin position="21"/>
        <end position="44"/>
    </location>
</feature>
<keyword evidence="1" id="KW-0812">Transmembrane</keyword>
<dbReference type="RefSeq" id="WP_193495500.1">
    <property type="nucleotide sequence ID" value="NZ_CP063169.1"/>
</dbReference>
<organism evidence="2 3">
    <name type="scientific">Ruania alkalisoli</name>
    <dbReference type="NCBI Taxonomy" id="2779775"/>
    <lineage>
        <taxon>Bacteria</taxon>
        <taxon>Bacillati</taxon>
        <taxon>Actinomycetota</taxon>
        <taxon>Actinomycetes</taxon>
        <taxon>Micrococcales</taxon>
        <taxon>Ruaniaceae</taxon>
        <taxon>Ruania</taxon>
    </lineage>
</organism>
<evidence type="ECO:0000313" key="2">
    <source>
        <dbReference type="EMBL" id="QOR69248.1"/>
    </source>
</evidence>
<evidence type="ECO:0000313" key="3">
    <source>
        <dbReference type="Proteomes" id="UP000593758"/>
    </source>
</evidence>
<dbReference type="EMBL" id="CP063169">
    <property type="protein sequence ID" value="QOR69248.1"/>
    <property type="molecule type" value="Genomic_DNA"/>
</dbReference>
<sequence length="218" mass="22605">MSAVPESIDALARGVGRVMRLPTLVLVTLASLASTVALVLAVVNVLTSPSLGAGEFVVLALAVLLAAPVVAFAIRRRRWLRLSASSTGPVVTTELLSPDDLADRVEEEMRGQPGAEDVRVVLDAFTESQLPAGYGQRRGAGRFVGRVLGSGRLGVAGYALTRVEKAQRALLVAAGGPVRAPYLKDDLRLSALALVGTVLAVPLASLLAIILALVLLTA</sequence>
<feature type="transmembrane region" description="Helical" evidence="1">
    <location>
        <begin position="56"/>
        <end position="74"/>
    </location>
</feature>
<name>A0A7M1SNY0_9MICO</name>
<reference evidence="2 3" key="1">
    <citation type="submission" date="2020-10" db="EMBL/GenBank/DDBJ databases">
        <title>Haloactinobacterium sp. RN3S43, a bacterium isolated from saline soil.</title>
        <authorList>
            <person name="Sun J.-Q."/>
        </authorList>
    </citation>
    <scope>NUCLEOTIDE SEQUENCE [LARGE SCALE GENOMIC DNA]</scope>
    <source>
        <strain evidence="2 3">RN3S43</strain>
    </source>
</reference>
<keyword evidence="1" id="KW-0472">Membrane</keyword>
<accession>A0A7M1SNY0</accession>
<feature type="transmembrane region" description="Helical" evidence="1">
    <location>
        <begin position="189"/>
        <end position="216"/>
    </location>
</feature>
<evidence type="ECO:0000256" key="1">
    <source>
        <dbReference type="SAM" id="Phobius"/>
    </source>
</evidence>
<dbReference type="KEGG" id="halt:IM660_11050"/>
<proteinExistence type="predicted"/>